<proteinExistence type="inferred from homology"/>
<accession>A0A072MYS1</accession>
<dbReference type="RefSeq" id="WP_036133294.1">
    <property type="nucleotide sequence ID" value="NZ_ANIE01000008.1"/>
</dbReference>
<evidence type="ECO:0000256" key="3">
    <source>
        <dbReference type="SAM" id="Coils"/>
    </source>
</evidence>
<gene>
    <name evidence="8" type="ORF">D777_02964</name>
</gene>
<dbReference type="GO" id="GO:1990281">
    <property type="term" value="C:efflux pump complex"/>
    <property type="evidence" value="ECO:0007669"/>
    <property type="project" value="TreeGrafter"/>
</dbReference>
<comment type="caution">
    <text evidence="8">The sequence shown here is derived from an EMBL/GenBank/DDBJ whole genome shotgun (WGS) entry which is preliminary data.</text>
</comment>
<dbReference type="SUPFAM" id="SSF111369">
    <property type="entry name" value="HlyD-like secretion proteins"/>
    <property type="match status" value="1"/>
</dbReference>
<feature type="domain" description="Multidrug resistance protein MdtA-like barrel-sandwich hybrid" evidence="5">
    <location>
        <begin position="68"/>
        <end position="187"/>
    </location>
</feature>
<dbReference type="STRING" id="1137280.D777_02964"/>
<dbReference type="InterPro" id="IPR058637">
    <property type="entry name" value="YknX-like_C"/>
</dbReference>
<dbReference type="Pfam" id="PF25954">
    <property type="entry name" value="Beta-barrel_RND_2"/>
    <property type="match status" value="1"/>
</dbReference>
<keyword evidence="2 3" id="KW-0175">Coiled coil</keyword>
<dbReference type="InterPro" id="IPR058625">
    <property type="entry name" value="MdtA-like_BSH"/>
</dbReference>
<dbReference type="PANTHER" id="PTHR30469">
    <property type="entry name" value="MULTIDRUG RESISTANCE PROTEIN MDTA"/>
    <property type="match status" value="1"/>
</dbReference>
<feature type="domain" description="YknX-like C-terminal permuted SH3-like" evidence="7">
    <location>
        <begin position="278"/>
        <end position="346"/>
    </location>
</feature>
<evidence type="ECO:0000259" key="5">
    <source>
        <dbReference type="Pfam" id="PF25917"/>
    </source>
</evidence>
<dbReference type="PATRIC" id="fig|1137280.3.peg.2781"/>
<protein>
    <submittedName>
        <fullName evidence="8">Co/Zn/Cd efflux system membrane fusion protein</fullName>
    </submittedName>
</protein>
<dbReference type="Gene3D" id="2.40.30.170">
    <property type="match status" value="1"/>
</dbReference>
<dbReference type="Gene3D" id="1.10.287.470">
    <property type="entry name" value="Helix hairpin bin"/>
    <property type="match status" value="1"/>
</dbReference>
<evidence type="ECO:0000256" key="2">
    <source>
        <dbReference type="ARBA" id="ARBA00023054"/>
    </source>
</evidence>
<evidence type="ECO:0000256" key="4">
    <source>
        <dbReference type="SAM" id="SignalP"/>
    </source>
</evidence>
<dbReference type="InterPro" id="IPR006143">
    <property type="entry name" value="RND_pump_MFP"/>
</dbReference>
<dbReference type="Gene3D" id="2.40.420.20">
    <property type="match status" value="1"/>
</dbReference>
<evidence type="ECO:0000313" key="9">
    <source>
        <dbReference type="Proteomes" id="UP000035057"/>
    </source>
</evidence>
<evidence type="ECO:0000259" key="6">
    <source>
        <dbReference type="Pfam" id="PF25954"/>
    </source>
</evidence>
<dbReference type="Proteomes" id="UP000035057">
    <property type="component" value="Unassembled WGS sequence"/>
</dbReference>
<dbReference type="OrthoDB" id="9806939at2"/>
<name>A0A072MYS1_9GAMM</name>
<dbReference type="NCBIfam" id="TIGR01730">
    <property type="entry name" value="RND_mfp"/>
    <property type="match status" value="1"/>
</dbReference>
<dbReference type="InterPro" id="IPR058792">
    <property type="entry name" value="Beta-barrel_RND_2"/>
</dbReference>
<feature type="chain" id="PRO_5001682030" evidence="4">
    <location>
        <begin position="20"/>
        <end position="364"/>
    </location>
</feature>
<feature type="domain" description="CusB-like beta-barrel" evidence="6">
    <location>
        <begin position="200"/>
        <end position="272"/>
    </location>
</feature>
<dbReference type="GO" id="GO:0015562">
    <property type="term" value="F:efflux transmembrane transporter activity"/>
    <property type="evidence" value="ECO:0007669"/>
    <property type="project" value="TreeGrafter"/>
</dbReference>
<dbReference type="Gene3D" id="2.40.50.100">
    <property type="match status" value="1"/>
</dbReference>
<dbReference type="Pfam" id="PF25917">
    <property type="entry name" value="BSH_RND"/>
    <property type="match status" value="1"/>
</dbReference>
<dbReference type="PANTHER" id="PTHR30469:SF11">
    <property type="entry name" value="BLL4320 PROTEIN"/>
    <property type="match status" value="1"/>
</dbReference>
<dbReference type="EMBL" id="ANIE01000008">
    <property type="protein sequence ID" value="KEF30416.1"/>
    <property type="molecule type" value="Genomic_DNA"/>
</dbReference>
<evidence type="ECO:0000256" key="1">
    <source>
        <dbReference type="ARBA" id="ARBA00009477"/>
    </source>
</evidence>
<evidence type="ECO:0000313" key="8">
    <source>
        <dbReference type="EMBL" id="KEF30416.1"/>
    </source>
</evidence>
<keyword evidence="4" id="KW-0732">Signal</keyword>
<evidence type="ECO:0000259" key="7">
    <source>
        <dbReference type="Pfam" id="PF25989"/>
    </source>
</evidence>
<dbReference type="AlphaFoldDB" id="A0A072MYS1"/>
<comment type="similarity">
    <text evidence="1">Belongs to the membrane fusion protein (MFP) (TC 8.A.1) family.</text>
</comment>
<sequence>MWKQWIIALVLVAASAAVALTYRSLDSSHSESAMGERPPSKVNTHAPQVDTVTDVVKAVGNLQAMDAVALTTEVSGRIVELNLAPGQHVSKGDLLVRLDDRQARADLNVIEAQLADARRQFERARSLRSNNSISQSQVDELRTAVDVAEAQRQAARVRLENHRLQAPFDGVVGLTDLSVGAYVAIGTIISTLDSVDPMELNFSIPERFLAEVSLGQPVSGRSPAFPETSFTGELVELGSRINELSRTLPVRALIDNPDGKLRPGQFMSASLTLRQRQALVIPEQAVMIRGDETYVFLAVDGTAQRRSVVLGSRMPGRVEIAEGLSAEDLVIVTGQDRLSSGDRIRVVDEDSAIPDNRFAGSMES</sequence>
<feature type="coiled-coil region" evidence="3">
    <location>
        <begin position="100"/>
        <end position="165"/>
    </location>
</feature>
<reference evidence="8 9" key="1">
    <citation type="submission" date="2012-12" db="EMBL/GenBank/DDBJ databases">
        <title>Genome assembly of Marinobacter sp. AK21.</title>
        <authorList>
            <person name="Khatri I."/>
            <person name="Kumar R."/>
            <person name="Vaidya B."/>
            <person name="Subramanian S."/>
            <person name="Pinnaka A."/>
        </authorList>
    </citation>
    <scope>NUCLEOTIDE SEQUENCE [LARGE SCALE GENOMIC DNA]</scope>
    <source>
        <strain evidence="8 9">AK21</strain>
    </source>
</reference>
<organism evidence="8 9">
    <name type="scientific">Marinobacter nitratireducens</name>
    <dbReference type="NCBI Taxonomy" id="1137280"/>
    <lineage>
        <taxon>Bacteria</taxon>
        <taxon>Pseudomonadati</taxon>
        <taxon>Pseudomonadota</taxon>
        <taxon>Gammaproteobacteria</taxon>
        <taxon>Pseudomonadales</taxon>
        <taxon>Marinobacteraceae</taxon>
        <taxon>Marinobacter</taxon>
    </lineage>
</organism>
<dbReference type="FunFam" id="2.40.30.170:FF:000010">
    <property type="entry name" value="Efflux RND transporter periplasmic adaptor subunit"/>
    <property type="match status" value="1"/>
</dbReference>
<feature type="signal peptide" evidence="4">
    <location>
        <begin position="1"/>
        <end position="19"/>
    </location>
</feature>
<keyword evidence="9" id="KW-1185">Reference proteome</keyword>
<dbReference type="Pfam" id="PF25989">
    <property type="entry name" value="YknX_C"/>
    <property type="match status" value="1"/>
</dbReference>